<dbReference type="InterPro" id="IPR005624">
    <property type="entry name" value="PduO/GlcC-like"/>
</dbReference>
<dbReference type="Pfam" id="PF03928">
    <property type="entry name" value="HbpS-like"/>
    <property type="match status" value="2"/>
</dbReference>
<dbReference type="InterPro" id="IPR052517">
    <property type="entry name" value="GlcG_carb_metab_protein"/>
</dbReference>
<dbReference type="AlphaFoldDB" id="A0A7C3G5G9"/>
<reference evidence="2" key="1">
    <citation type="journal article" date="2020" name="mSystems">
        <title>Genome- and Community-Level Interaction Insights into Carbon Utilization and Element Cycling Functions of Hydrothermarchaeota in Hydrothermal Sediment.</title>
        <authorList>
            <person name="Zhou Z."/>
            <person name="Liu Y."/>
            <person name="Xu W."/>
            <person name="Pan J."/>
            <person name="Luo Z.H."/>
            <person name="Li M."/>
        </authorList>
    </citation>
    <scope>NUCLEOTIDE SEQUENCE [LARGE SCALE GENOMIC DNA]</scope>
    <source>
        <strain evidence="2">HyVt-489</strain>
    </source>
</reference>
<feature type="region of interest" description="Disordered" evidence="1">
    <location>
        <begin position="19"/>
        <end position="40"/>
    </location>
</feature>
<name>A0A7C3G5G9_9PROT</name>
<sequence length="661" mass="68250">MKTGAVIACLAVSACGGGGGGSSTTAPATPPPPPPPAPSGVYAQPNAENLSASDVETIIAQAVEEANARNLPSVISVTDRVGNVLAVFRMTGTRVDTTIRAGQSVNTGLQGVRVPHELASISKALTGAYLSSGGNAFSTRTASMIIQQHFPPSANTVGLESGPLFGVQFSQLPCSDFSERAAGGNTLGPKRAPLGISADPGGLPLYKNGVLVGGIGVSGDEDYGFDPEVTDIDAHDEELIAIAGTFGFAAPVSIRADHITVDGTSLRFTDQDESDLVSAPASARTFSQINGALGALVTVNGYYGNGTPVALAGQTYKFESSGIRPSTRAEYANPDIFVMTDGGGNNRFPPRAGTDGADIAQPLTQNEVRTILQEAFDVMSHSRGQIRRPLESRAQVSISVVDTHGSILGIVRAPDAPIFGTDVSLQKARTATFFSGASAATDLAGTLRAPAFGGGVNPKVSGRVAQVRTFLGDANALTGTHAFADRSGGNLSRPYFPDGEVGTANGPLSVPIAQFSPFANGLQEELIEDNILVHVGFVVNNAPANQDTPRRCSFVPDVVAGQNRLQNGMQIFPGSVPIYRNGILIGGVGVSGDGIDQDDMISFLGVHNAGVTLGTLGNADPAIRADNIIVPVNGEDIRLRFVSCPFAPFLDTNEQNVCQGK</sequence>
<feature type="compositionally biased region" description="Pro residues" evidence="1">
    <location>
        <begin position="28"/>
        <end position="38"/>
    </location>
</feature>
<dbReference type="SUPFAM" id="SSF143744">
    <property type="entry name" value="GlcG-like"/>
    <property type="match status" value="3"/>
</dbReference>
<evidence type="ECO:0000313" key="2">
    <source>
        <dbReference type="EMBL" id="HFB55113.1"/>
    </source>
</evidence>
<dbReference type="Gene3D" id="3.30.450.150">
    <property type="entry name" value="Haem-degrading domain"/>
    <property type="match status" value="2"/>
</dbReference>
<evidence type="ECO:0008006" key="3">
    <source>
        <dbReference type="Google" id="ProtNLM"/>
    </source>
</evidence>
<accession>A0A7C3G5G9</accession>
<organism evidence="2">
    <name type="scientific">Hellea balneolensis</name>
    <dbReference type="NCBI Taxonomy" id="287478"/>
    <lineage>
        <taxon>Bacteria</taxon>
        <taxon>Pseudomonadati</taxon>
        <taxon>Pseudomonadota</taxon>
        <taxon>Alphaproteobacteria</taxon>
        <taxon>Maricaulales</taxon>
        <taxon>Robiginitomaculaceae</taxon>
        <taxon>Hellea</taxon>
    </lineage>
</organism>
<dbReference type="Proteomes" id="UP000886042">
    <property type="component" value="Unassembled WGS sequence"/>
</dbReference>
<gene>
    <name evidence="2" type="ORF">ENJ46_04240</name>
</gene>
<dbReference type="EMBL" id="DRMN01000278">
    <property type="protein sequence ID" value="HFB55113.1"/>
    <property type="molecule type" value="Genomic_DNA"/>
</dbReference>
<dbReference type="PANTHER" id="PTHR34309">
    <property type="entry name" value="SLR1406 PROTEIN"/>
    <property type="match status" value="1"/>
</dbReference>
<dbReference type="InterPro" id="IPR038084">
    <property type="entry name" value="PduO/GlcC-like_sf"/>
</dbReference>
<protein>
    <recommendedName>
        <fullName evidence="3">Heme-binding protein</fullName>
    </recommendedName>
</protein>
<dbReference type="PROSITE" id="PS51257">
    <property type="entry name" value="PROKAR_LIPOPROTEIN"/>
    <property type="match status" value="1"/>
</dbReference>
<comment type="caution">
    <text evidence="2">The sequence shown here is derived from an EMBL/GenBank/DDBJ whole genome shotgun (WGS) entry which is preliminary data.</text>
</comment>
<dbReference type="PANTHER" id="PTHR34309:SF1">
    <property type="entry name" value="PROTEIN GLCG"/>
    <property type="match status" value="1"/>
</dbReference>
<proteinExistence type="predicted"/>
<evidence type="ECO:0000256" key="1">
    <source>
        <dbReference type="SAM" id="MobiDB-lite"/>
    </source>
</evidence>